<dbReference type="GO" id="GO:0006085">
    <property type="term" value="P:acetyl-CoA biosynthetic process"/>
    <property type="evidence" value="ECO:0007669"/>
    <property type="project" value="TreeGrafter"/>
</dbReference>
<dbReference type="AlphaFoldDB" id="A0A2H1C4E4"/>
<protein>
    <submittedName>
        <fullName evidence="2">Acetyl-coenzyme A synthetase</fullName>
    </submittedName>
</protein>
<accession>A0A2H1C4E4</accession>
<comment type="caution">
    <text evidence="2">The sequence shown here is derived from an EMBL/GenBank/DDBJ whole genome shotgun (WGS) entry which is preliminary data.</text>
</comment>
<keyword evidence="3" id="KW-1185">Reference proteome</keyword>
<gene>
    <name evidence="2" type="ORF">D915_006570</name>
</gene>
<dbReference type="Gene3D" id="3.30.300.30">
    <property type="match status" value="1"/>
</dbReference>
<dbReference type="GO" id="GO:0003987">
    <property type="term" value="F:acetate-CoA ligase activity"/>
    <property type="evidence" value="ECO:0007669"/>
    <property type="project" value="TreeGrafter"/>
</dbReference>
<evidence type="ECO:0000259" key="1">
    <source>
        <dbReference type="Pfam" id="PF13193"/>
    </source>
</evidence>
<dbReference type="InterPro" id="IPR025110">
    <property type="entry name" value="AMP-bd_C"/>
</dbReference>
<evidence type="ECO:0000313" key="2">
    <source>
        <dbReference type="EMBL" id="THD22247.1"/>
    </source>
</evidence>
<feature type="domain" description="AMP-binding enzyme C-terminal" evidence="1">
    <location>
        <begin position="13"/>
        <end position="93"/>
    </location>
</feature>
<evidence type="ECO:0000313" key="3">
    <source>
        <dbReference type="Proteomes" id="UP000230066"/>
    </source>
</evidence>
<proteinExistence type="predicted"/>
<dbReference type="EMBL" id="JXXN02002892">
    <property type="protein sequence ID" value="THD22247.1"/>
    <property type="molecule type" value="Genomic_DNA"/>
</dbReference>
<reference evidence="2" key="1">
    <citation type="submission" date="2019-03" db="EMBL/GenBank/DDBJ databases">
        <title>Improved annotation for the trematode Fasciola hepatica.</title>
        <authorList>
            <person name="Choi Y.-J."/>
            <person name="Martin J."/>
            <person name="Mitreva M."/>
        </authorList>
    </citation>
    <scope>NUCLEOTIDE SEQUENCE [LARGE SCALE GENOMIC DNA]</scope>
</reference>
<organism evidence="2 3">
    <name type="scientific">Fasciola hepatica</name>
    <name type="common">Liver fluke</name>
    <dbReference type="NCBI Taxonomy" id="6192"/>
    <lineage>
        <taxon>Eukaryota</taxon>
        <taxon>Metazoa</taxon>
        <taxon>Spiralia</taxon>
        <taxon>Lophotrochozoa</taxon>
        <taxon>Platyhelminthes</taxon>
        <taxon>Trematoda</taxon>
        <taxon>Digenea</taxon>
        <taxon>Plagiorchiida</taxon>
        <taxon>Echinostomata</taxon>
        <taxon>Echinostomatoidea</taxon>
        <taxon>Fasciolidae</taxon>
        <taxon>Fasciola</taxon>
    </lineage>
</organism>
<name>A0A2H1C4E4_FASHE</name>
<dbReference type="Proteomes" id="UP000230066">
    <property type="component" value="Unassembled WGS sequence"/>
</dbReference>
<dbReference type="PANTHER" id="PTHR24095:SF244">
    <property type="entry name" value="ACETYL-COENZYME A SYNTHETASE"/>
    <property type="match status" value="1"/>
</dbReference>
<dbReference type="Pfam" id="PF13193">
    <property type="entry name" value="AMP-binding_C"/>
    <property type="match status" value="1"/>
</dbReference>
<dbReference type="PANTHER" id="PTHR24095">
    <property type="entry name" value="ACETYL-COENZYME A SYNTHETASE"/>
    <property type="match status" value="1"/>
</dbReference>
<dbReference type="InterPro" id="IPR045851">
    <property type="entry name" value="AMP-bd_C_sf"/>
</dbReference>
<dbReference type="SUPFAM" id="SSF56801">
    <property type="entry name" value="Acetyl-CoA synthetase-like"/>
    <property type="match status" value="1"/>
</dbReference>
<sequence>MLNISGHLVSTAEVESALLLHAHIAEAAVVSRKLPVKGECLHCFVPLKNNVDRNAKGAVNHVPVLDATLRSKLCQLIRKRIGPLVVPDHIQVIE</sequence>